<dbReference type="InterPro" id="IPR040086">
    <property type="entry name" value="MJ0683-like"/>
</dbReference>
<protein>
    <submittedName>
        <fullName evidence="6">Radical SAM protein</fullName>
    </submittedName>
</protein>
<evidence type="ECO:0000256" key="4">
    <source>
        <dbReference type="SAM" id="MobiDB-lite"/>
    </source>
</evidence>
<keyword evidence="3" id="KW-0411">Iron-sulfur</keyword>
<evidence type="ECO:0000256" key="2">
    <source>
        <dbReference type="ARBA" id="ARBA00023004"/>
    </source>
</evidence>
<organism evidence="6 7">
    <name type="scientific">Neolewinella marina</name>
    <dbReference type="NCBI Taxonomy" id="438751"/>
    <lineage>
        <taxon>Bacteria</taxon>
        <taxon>Pseudomonadati</taxon>
        <taxon>Bacteroidota</taxon>
        <taxon>Saprospiria</taxon>
        <taxon>Saprospirales</taxon>
        <taxon>Lewinellaceae</taxon>
        <taxon>Neolewinella</taxon>
    </lineage>
</organism>
<dbReference type="InterPro" id="IPR058240">
    <property type="entry name" value="rSAM_sf"/>
</dbReference>
<dbReference type="PANTHER" id="PTHR43432:SF3">
    <property type="entry name" value="SLR0285 PROTEIN"/>
    <property type="match status" value="1"/>
</dbReference>
<evidence type="ECO:0000256" key="3">
    <source>
        <dbReference type="ARBA" id="ARBA00023014"/>
    </source>
</evidence>
<dbReference type="PANTHER" id="PTHR43432">
    <property type="entry name" value="SLR0285 PROTEIN"/>
    <property type="match status" value="1"/>
</dbReference>
<dbReference type="CDD" id="cd01335">
    <property type="entry name" value="Radical_SAM"/>
    <property type="match status" value="1"/>
</dbReference>
<dbReference type="GO" id="GO:0003824">
    <property type="term" value="F:catalytic activity"/>
    <property type="evidence" value="ECO:0007669"/>
    <property type="project" value="InterPro"/>
</dbReference>
<dbReference type="NCBIfam" id="NF033668">
    <property type="entry name" value="rSAM_PA0069"/>
    <property type="match status" value="1"/>
</dbReference>
<evidence type="ECO:0000313" key="6">
    <source>
        <dbReference type="EMBL" id="PHK99608.1"/>
    </source>
</evidence>
<dbReference type="Proteomes" id="UP000226437">
    <property type="component" value="Unassembled WGS sequence"/>
</dbReference>
<reference evidence="6 7" key="1">
    <citation type="submission" date="2017-10" db="EMBL/GenBank/DDBJ databases">
        <title>The draft genome sequence of Lewinella marina KCTC 32374.</title>
        <authorList>
            <person name="Wang K."/>
        </authorList>
    </citation>
    <scope>NUCLEOTIDE SEQUENCE [LARGE SCALE GENOMIC DNA]</scope>
    <source>
        <strain evidence="6 7">MKG-38</strain>
    </source>
</reference>
<dbReference type="SUPFAM" id="SSF102114">
    <property type="entry name" value="Radical SAM enzymes"/>
    <property type="match status" value="1"/>
</dbReference>
<dbReference type="OrthoDB" id="9785699at2"/>
<dbReference type="RefSeq" id="WP_099104587.1">
    <property type="nucleotide sequence ID" value="NZ_JAATJF010000001.1"/>
</dbReference>
<evidence type="ECO:0000259" key="5">
    <source>
        <dbReference type="PROSITE" id="PS51918"/>
    </source>
</evidence>
<feature type="domain" description="Radical SAM core" evidence="5">
    <location>
        <begin position="57"/>
        <end position="303"/>
    </location>
</feature>
<dbReference type="GO" id="GO:0051536">
    <property type="term" value="F:iron-sulfur cluster binding"/>
    <property type="evidence" value="ECO:0007669"/>
    <property type="project" value="UniProtKB-KW"/>
</dbReference>
<comment type="caution">
    <text evidence="6">The sequence shown here is derived from an EMBL/GenBank/DDBJ whole genome shotgun (WGS) entry which is preliminary data.</text>
</comment>
<dbReference type="SFLD" id="SFLDG01084">
    <property type="entry name" value="Uncharacterised_Radical_SAM_Su"/>
    <property type="match status" value="1"/>
</dbReference>
<name>A0A2G0CI26_9BACT</name>
<evidence type="ECO:0000256" key="1">
    <source>
        <dbReference type="ARBA" id="ARBA00022723"/>
    </source>
</evidence>
<dbReference type="SMART" id="SM00729">
    <property type="entry name" value="Elp3"/>
    <property type="match status" value="1"/>
</dbReference>
<gene>
    <name evidence="6" type="ORF">CGL56_00730</name>
</gene>
<keyword evidence="1" id="KW-0479">Metal-binding</keyword>
<dbReference type="AlphaFoldDB" id="A0A2G0CI26"/>
<dbReference type="EMBL" id="PDLO01000001">
    <property type="protein sequence ID" value="PHK99608.1"/>
    <property type="molecule type" value="Genomic_DNA"/>
</dbReference>
<keyword evidence="7" id="KW-1185">Reference proteome</keyword>
<evidence type="ECO:0000313" key="7">
    <source>
        <dbReference type="Proteomes" id="UP000226437"/>
    </source>
</evidence>
<sequence length="352" mass="39857">MGEERDPTPRAGRGAQINPDNPYHRLSYDELPDPEDALATEFIPTHPKTILNKITSPDLGEGYGLNAYQGCEHGCVYCFARTTHTYWGYSAGLDFETKVLYKAEAPALLRRALLKPSYVPMPIMMSGNTDSYQPAERRFRLTRQCLEVLNDLRHPVGLITKNSLIERDLDMLRELAADDLVHVCFSITTLDEDVRRVLEPRTATIAQRFRALATLSEAGIPTMVNIAPVIPGLTDHEILAIARRSAEAGARRIGYSLVRLNDQVADIFTDWVTKTFPDRAERVLNRIRDTRDGALGEKRFGIRHRGAGPLADLVEQQYRLARRKYFSDAPPVPAYNFAPFELRRRPPQLTLW</sequence>
<dbReference type="GO" id="GO:0046872">
    <property type="term" value="F:metal ion binding"/>
    <property type="evidence" value="ECO:0007669"/>
    <property type="project" value="UniProtKB-KW"/>
</dbReference>
<proteinExistence type="predicted"/>
<dbReference type="Pfam" id="PF04055">
    <property type="entry name" value="Radical_SAM"/>
    <property type="match status" value="1"/>
</dbReference>
<dbReference type="Gene3D" id="3.80.30.30">
    <property type="match status" value="1"/>
</dbReference>
<dbReference type="InterPro" id="IPR007197">
    <property type="entry name" value="rSAM"/>
</dbReference>
<keyword evidence="2" id="KW-0408">Iron</keyword>
<dbReference type="PROSITE" id="PS51918">
    <property type="entry name" value="RADICAL_SAM"/>
    <property type="match status" value="1"/>
</dbReference>
<dbReference type="SFLD" id="SFLDS00029">
    <property type="entry name" value="Radical_SAM"/>
    <property type="match status" value="1"/>
</dbReference>
<dbReference type="InterPro" id="IPR006638">
    <property type="entry name" value="Elp3/MiaA/NifB-like_rSAM"/>
</dbReference>
<feature type="region of interest" description="Disordered" evidence="4">
    <location>
        <begin position="1"/>
        <end position="24"/>
    </location>
</feature>
<accession>A0A2G0CI26</accession>